<dbReference type="EMBL" id="AZHX01000522">
    <property type="protein sequence ID" value="ETX07132.1"/>
    <property type="molecule type" value="Genomic_DNA"/>
</dbReference>
<keyword evidence="2" id="KW-1185">Reference proteome</keyword>
<dbReference type="GO" id="GO:0016765">
    <property type="term" value="F:transferase activity, transferring alkyl or aryl (other than methyl) groups"/>
    <property type="evidence" value="ECO:0007669"/>
    <property type="project" value="UniProtKB-ARBA"/>
</dbReference>
<sequence length="277" mass="31382">MLKTPRDRSVALRHILKHVSRSFYLSLIVLPKPVREQISLAYLFCRAADTITDTHILPPAERRQALDLFRHQFQLPSPKVEALDALSHQLLPHQATAGEGALLRSLPACFDVYTTFSEPDQELIRTLVRTLTKGMDMDLAYFPAETPQAIRALPTSDDLDRYTYYVAGVVGAFWTRMHAAHFPALQRGDLEALCQRGIRFGLGLQMTNILKDIAHDAQLGRCYLPVTELTGLQVEVRDLQHAETLARIQPLLDDLVRMTLEHLDQARDYICELPMGM</sequence>
<dbReference type="Proteomes" id="UP000019140">
    <property type="component" value="Unassembled WGS sequence"/>
</dbReference>
<dbReference type="AlphaFoldDB" id="W4MBV5"/>
<dbReference type="SUPFAM" id="SSF48576">
    <property type="entry name" value="Terpenoid synthases"/>
    <property type="match status" value="1"/>
</dbReference>
<evidence type="ECO:0000313" key="1">
    <source>
        <dbReference type="EMBL" id="ETX07132.1"/>
    </source>
</evidence>
<dbReference type="HOGENOM" id="CLU_031981_1_0_7"/>
<dbReference type="SFLD" id="SFLDS00005">
    <property type="entry name" value="Isoprenoid_Synthase_Type_I"/>
    <property type="match status" value="1"/>
</dbReference>
<comment type="caution">
    <text evidence="1">The sequence shown here is derived from an EMBL/GenBank/DDBJ whole genome shotgun (WGS) entry which is preliminary data.</text>
</comment>
<name>W4MBV5_9BACT</name>
<dbReference type="InterPro" id="IPR002060">
    <property type="entry name" value="Squ/phyt_synthse"/>
</dbReference>
<gene>
    <name evidence="1" type="ORF">ETSY2_13015</name>
</gene>
<dbReference type="Pfam" id="PF00494">
    <property type="entry name" value="SQS_PSY"/>
    <property type="match status" value="1"/>
</dbReference>
<evidence type="ECO:0000313" key="2">
    <source>
        <dbReference type="Proteomes" id="UP000019140"/>
    </source>
</evidence>
<dbReference type="Gene3D" id="1.10.600.10">
    <property type="entry name" value="Farnesyl Diphosphate Synthase"/>
    <property type="match status" value="1"/>
</dbReference>
<accession>W4MBV5</accession>
<protein>
    <submittedName>
        <fullName evidence="1">Farnesyl-diphosphate farnesyltransferase</fullName>
    </submittedName>
</protein>
<dbReference type="SFLD" id="SFLDG01018">
    <property type="entry name" value="Squalene/Phytoene_Synthase_Lik"/>
    <property type="match status" value="1"/>
</dbReference>
<reference evidence="1 2" key="1">
    <citation type="journal article" date="2014" name="Nature">
        <title>An environmental bacterial taxon with a large and distinct metabolic repertoire.</title>
        <authorList>
            <person name="Wilson M.C."/>
            <person name="Mori T."/>
            <person name="Ruckert C."/>
            <person name="Uria A.R."/>
            <person name="Helf M.J."/>
            <person name="Takada K."/>
            <person name="Gernert C."/>
            <person name="Steffens U.A."/>
            <person name="Heycke N."/>
            <person name="Schmitt S."/>
            <person name="Rinke C."/>
            <person name="Helfrich E.J."/>
            <person name="Brachmann A.O."/>
            <person name="Gurgui C."/>
            <person name="Wakimoto T."/>
            <person name="Kracht M."/>
            <person name="Crusemann M."/>
            <person name="Hentschel U."/>
            <person name="Abe I."/>
            <person name="Matsunaga S."/>
            <person name="Kalinowski J."/>
            <person name="Takeyama H."/>
            <person name="Piel J."/>
        </authorList>
    </citation>
    <scope>NUCLEOTIDE SEQUENCE [LARGE SCALE GENOMIC DNA]</scope>
    <source>
        <strain evidence="2">TSY2</strain>
    </source>
</reference>
<organism evidence="1 2">
    <name type="scientific">Candidatus Entotheonella gemina</name>
    <dbReference type="NCBI Taxonomy" id="1429439"/>
    <lineage>
        <taxon>Bacteria</taxon>
        <taxon>Pseudomonadati</taxon>
        <taxon>Nitrospinota/Tectimicrobiota group</taxon>
        <taxon>Candidatus Tectimicrobiota</taxon>
        <taxon>Candidatus Entotheonellia</taxon>
        <taxon>Candidatus Entotheonellales</taxon>
        <taxon>Candidatus Entotheonellaceae</taxon>
        <taxon>Candidatus Entotheonella</taxon>
    </lineage>
</organism>
<dbReference type="PANTHER" id="PTHR31480">
    <property type="entry name" value="BIFUNCTIONAL LYCOPENE CYCLASE/PHYTOENE SYNTHASE"/>
    <property type="match status" value="1"/>
</dbReference>
<proteinExistence type="predicted"/>
<dbReference type="InterPro" id="IPR008949">
    <property type="entry name" value="Isoprenoid_synthase_dom_sf"/>
</dbReference>